<protein>
    <submittedName>
        <fullName evidence="1">CDGSH-type Zn-finger protein</fullName>
    </submittedName>
</protein>
<proteinExistence type="predicted"/>
<keyword evidence="2" id="KW-1185">Reference proteome</keyword>
<sequence>MTDPVPTSYHRAGITVGPQLVDRGGRPESRMALCACGRSVRRPFCGNTCRG</sequence>
<evidence type="ECO:0000313" key="1">
    <source>
        <dbReference type="EMBL" id="MDR7327694.1"/>
    </source>
</evidence>
<dbReference type="Gene3D" id="3.40.5.90">
    <property type="entry name" value="CDGSH iron-sulfur domain, mitoNEET-type"/>
    <property type="match status" value="1"/>
</dbReference>
<dbReference type="Proteomes" id="UP001183629">
    <property type="component" value="Unassembled WGS sequence"/>
</dbReference>
<accession>A0AAE3ZX59</accession>
<name>A0AAE3ZX59_9ACTN</name>
<dbReference type="AlphaFoldDB" id="A0AAE3ZX59"/>
<comment type="caution">
    <text evidence="1">The sequence shown here is derived from an EMBL/GenBank/DDBJ whole genome shotgun (WGS) entry which is preliminary data.</text>
</comment>
<evidence type="ECO:0000313" key="2">
    <source>
        <dbReference type="Proteomes" id="UP001183629"/>
    </source>
</evidence>
<organism evidence="1 2">
    <name type="scientific">Catenuloplanes niger</name>
    <dbReference type="NCBI Taxonomy" id="587534"/>
    <lineage>
        <taxon>Bacteria</taxon>
        <taxon>Bacillati</taxon>
        <taxon>Actinomycetota</taxon>
        <taxon>Actinomycetes</taxon>
        <taxon>Micromonosporales</taxon>
        <taxon>Micromonosporaceae</taxon>
        <taxon>Catenuloplanes</taxon>
    </lineage>
</organism>
<gene>
    <name evidence="1" type="ORF">J2S44_007944</name>
</gene>
<reference evidence="1 2" key="1">
    <citation type="submission" date="2023-07" db="EMBL/GenBank/DDBJ databases">
        <title>Sequencing the genomes of 1000 actinobacteria strains.</title>
        <authorList>
            <person name="Klenk H.-P."/>
        </authorList>
    </citation>
    <scope>NUCLEOTIDE SEQUENCE [LARGE SCALE GENOMIC DNA]</scope>
    <source>
        <strain evidence="1 2">DSM 44711</strain>
    </source>
</reference>
<dbReference type="RefSeq" id="WP_310428199.1">
    <property type="nucleotide sequence ID" value="NZ_JAVDYC010000001.1"/>
</dbReference>
<dbReference type="EMBL" id="JAVDYC010000001">
    <property type="protein sequence ID" value="MDR7327694.1"/>
    <property type="molecule type" value="Genomic_DNA"/>
</dbReference>
<dbReference type="InterPro" id="IPR042216">
    <property type="entry name" value="MitoNEET_CISD"/>
</dbReference>